<keyword evidence="3 6" id="KW-1133">Transmembrane helix</keyword>
<dbReference type="SUPFAM" id="SSF50129">
    <property type="entry name" value="GroES-like"/>
    <property type="match status" value="1"/>
</dbReference>
<dbReference type="SUPFAM" id="SSF103473">
    <property type="entry name" value="MFS general substrate transporter"/>
    <property type="match status" value="1"/>
</dbReference>
<name>A0A7Y9J6Z6_9PSEU</name>
<feature type="transmembrane region" description="Helical" evidence="6">
    <location>
        <begin position="279"/>
        <end position="303"/>
    </location>
</feature>
<keyword evidence="2 6" id="KW-0812">Transmembrane</keyword>
<dbReference type="GO" id="GO:0016491">
    <property type="term" value="F:oxidoreductase activity"/>
    <property type="evidence" value="ECO:0007669"/>
    <property type="project" value="InterPro"/>
</dbReference>
<dbReference type="PROSITE" id="PS50850">
    <property type="entry name" value="MFS"/>
    <property type="match status" value="1"/>
</dbReference>
<sequence>MSPGGGAPSTGRALTGAVLLDLAVSPLFAWDVFTDTLRRDLHAGDALLAGVFSVGLLAFMLGVLLGGRVADRTSPRRLALVALAGTVTGLLGTGTASTAGVLFVTFGVLVGASTGLGYATAVRVAGTVTTRRGLALGLVVSAYAAGTAVLTPLAARLLGVLGRGPTFLVLAGLLGALLAVAALFVPGAAPPPRRPEAGPHRLAGARPRGAVVALWLAFGLGSAPGLAAFAQAGALSGRPGATALAVTSINVGNFAGRLLAGPVSDRLGYRAALHLNSALLVLACLPLALGATGTAALVALLVLGGQYGALSVLTPAATADVVPADRFGTTYGQVFTSWGLAGLTAPVAVTTLAAATSYATVYTAFLVVAIGASVSVASYAKLSARATPLGYRTVRGAGSHPVLTSRLEAIQAWFRRRPMVPYPVGYPASGRIPAGAGSGGLMGRSGQGRERRSSSATATICSPSSFSRPGLCEEGRPACRSRTPPRSTSSRPSTPERCSAWPPASRPTSPTPPPTPAPVRALRWTPWSVGPVADEDTMTGVVLTAFGGPEVLVVRDDLPVPQPGRAQVRVRVRAAALNNTDVWTREGAYGTAEDPAALAGWLGPIAFPRIQGGDVAGVVDAVGEGVTPGLVGRRVLVDPARYAHDGPDAPIVAVLGSEFDGGFAEYTVVDAARVHDVTGSPLTDEELACLPIASGTAMGMLERGGILAGETVVVTGASGGVGLAAVGLAAARGARVTAITESKKASLIEDAGAERTVDRSGADGDVVAAVRAAHPDGVDAVIDVVGGDQLARLIDVLRPGGRAVVAGAVAGAVPAIDLRRLYLHNRMLIGSTMHTAAHFTKLVQHARVGDVRPRVAASHALTAIGDAQAQFLRREHVGKIVVVPRA</sequence>
<organism evidence="8 9">
    <name type="scientific">Actinomycetospora corticicola</name>
    <dbReference type="NCBI Taxonomy" id="663602"/>
    <lineage>
        <taxon>Bacteria</taxon>
        <taxon>Bacillati</taxon>
        <taxon>Actinomycetota</taxon>
        <taxon>Actinomycetes</taxon>
        <taxon>Pseudonocardiales</taxon>
        <taxon>Pseudonocardiaceae</taxon>
        <taxon>Actinomycetospora</taxon>
    </lineage>
</organism>
<feature type="transmembrane region" description="Helical" evidence="6">
    <location>
        <begin position="102"/>
        <end position="122"/>
    </location>
</feature>
<feature type="transmembrane region" description="Helical" evidence="6">
    <location>
        <begin position="78"/>
        <end position="96"/>
    </location>
</feature>
<dbReference type="Proteomes" id="UP000535890">
    <property type="component" value="Unassembled WGS sequence"/>
</dbReference>
<dbReference type="RefSeq" id="WP_179795057.1">
    <property type="nucleotide sequence ID" value="NZ_BAABHP010000025.1"/>
</dbReference>
<feature type="compositionally biased region" description="Gly residues" evidence="5">
    <location>
        <begin position="436"/>
        <end position="446"/>
    </location>
</feature>
<dbReference type="Pfam" id="PF07690">
    <property type="entry name" value="MFS_1"/>
    <property type="match status" value="1"/>
</dbReference>
<keyword evidence="4 6" id="KW-0472">Membrane</keyword>
<dbReference type="Gene3D" id="3.90.180.10">
    <property type="entry name" value="Medium-chain alcohol dehydrogenases, catalytic domain"/>
    <property type="match status" value="1"/>
</dbReference>
<dbReference type="InterPro" id="IPR013149">
    <property type="entry name" value="ADH-like_C"/>
</dbReference>
<comment type="caution">
    <text evidence="8">The sequence shown here is derived from an EMBL/GenBank/DDBJ whole genome shotgun (WGS) entry which is preliminary data.</text>
</comment>
<dbReference type="InterPro" id="IPR013154">
    <property type="entry name" value="ADH-like_N"/>
</dbReference>
<feature type="transmembrane region" description="Helical" evidence="6">
    <location>
        <begin position="134"/>
        <end position="155"/>
    </location>
</feature>
<evidence type="ECO:0000256" key="3">
    <source>
        <dbReference type="ARBA" id="ARBA00022989"/>
    </source>
</evidence>
<gene>
    <name evidence="8" type="ORF">BJ983_003608</name>
</gene>
<dbReference type="Pfam" id="PF08240">
    <property type="entry name" value="ADH_N"/>
    <property type="match status" value="1"/>
</dbReference>
<evidence type="ECO:0000256" key="2">
    <source>
        <dbReference type="ARBA" id="ARBA00022692"/>
    </source>
</evidence>
<comment type="subcellular location">
    <subcellularLocation>
        <location evidence="1">Cell membrane</location>
        <topology evidence="1">Multi-pass membrane protein</topology>
    </subcellularLocation>
</comment>
<dbReference type="InterPro" id="IPR020843">
    <property type="entry name" value="ER"/>
</dbReference>
<feature type="transmembrane region" description="Helical" evidence="6">
    <location>
        <begin position="167"/>
        <end position="189"/>
    </location>
</feature>
<feature type="transmembrane region" description="Helical" evidence="6">
    <location>
        <begin position="210"/>
        <end position="234"/>
    </location>
</feature>
<proteinExistence type="predicted"/>
<dbReference type="SUPFAM" id="SSF51735">
    <property type="entry name" value="NAD(P)-binding Rossmann-fold domains"/>
    <property type="match status" value="1"/>
</dbReference>
<dbReference type="EMBL" id="JACCBN010000001">
    <property type="protein sequence ID" value="NYD37506.1"/>
    <property type="molecule type" value="Genomic_DNA"/>
</dbReference>
<dbReference type="GO" id="GO:0022857">
    <property type="term" value="F:transmembrane transporter activity"/>
    <property type="evidence" value="ECO:0007669"/>
    <property type="project" value="InterPro"/>
</dbReference>
<dbReference type="AlphaFoldDB" id="A0A7Y9J6Z6"/>
<feature type="compositionally biased region" description="Polar residues" evidence="5">
    <location>
        <begin position="456"/>
        <end position="467"/>
    </location>
</feature>
<dbReference type="Pfam" id="PF00107">
    <property type="entry name" value="ADH_zinc_N"/>
    <property type="match status" value="1"/>
</dbReference>
<evidence type="ECO:0000256" key="4">
    <source>
        <dbReference type="ARBA" id="ARBA00023136"/>
    </source>
</evidence>
<evidence type="ECO:0000259" key="7">
    <source>
        <dbReference type="PROSITE" id="PS50850"/>
    </source>
</evidence>
<dbReference type="InterPro" id="IPR036259">
    <property type="entry name" value="MFS_trans_sf"/>
</dbReference>
<protein>
    <submittedName>
        <fullName evidence="8">NADPH:quinone reductase-like Zn-dependent oxidoreductase/MFS family permease</fullName>
    </submittedName>
</protein>
<dbReference type="InterPro" id="IPR020846">
    <property type="entry name" value="MFS_dom"/>
</dbReference>
<dbReference type="InterPro" id="IPR011032">
    <property type="entry name" value="GroES-like_sf"/>
</dbReference>
<evidence type="ECO:0000256" key="5">
    <source>
        <dbReference type="SAM" id="MobiDB-lite"/>
    </source>
</evidence>
<feature type="domain" description="Major facilitator superfamily (MFS) profile" evidence="7">
    <location>
        <begin position="9"/>
        <end position="387"/>
    </location>
</feature>
<accession>A0A7Y9J6Z6</accession>
<feature type="transmembrane region" description="Helical" evidence="6">
    <location>
        <begin position="45"/>
        <end position="66"/>
    </location>
</feature>
<evidence type="ECO:0000313" key="8">
    <source>
        <dbReference type="EMBL" id="NYD37506.1"/>
    </source>
</evidence>
<dbReference type="InterPro" id="IPR051397">
    <property type="entry name" value="Zn-ADH-like_protein"/>
</dbReference>
<dbReference type="InterPro" id="IPR011701">
    <property type="entry name" value="MFS"/>
</dbReference>
<evidence type="ECO:0000256" key="6">
    <source>
        <dbReference type="SAM" id="Phobius"/>
    </source>
</evidence>
<feature type="transmembrane region" description="Helical" evidence="6">
    <location>
        <begin position="361"/>
        <end position="380"/>
    </location>
</feature>
<feature type="transmembrane region" description="Helical" evidence="6">
    <location>
        <begin position="335"/>
        <end position="354"/>
    </location>
</feature>
<evidence type="ECO:0000256" key="1">
    <source>
        <dbReference type="ARBA" id="ARBA00004651"/>
    </source>
</evidence>
<feature type="compositionally biased region" description="Low complexity" evidence="5">
    <location>
        <begin position="480"/>
        <end position="508"/>
    </location>
</feature>
<dbReference type="GO" id="GO:0005886">
    <property type="term" value="C:plasma membrane"/>
    <property type="evidence" value="ECO:0007669"/>
    <property type="project" value="UniProtKB-SubCell"/>
</dbReference>
<evidence type="ECO:0000313" key="9">
    <source>
        <dbReference type="Proteomes" id="UP000535890"/>
    </source>
</evidence>
<dbReference type="PANTHER" id="PTHR43677:SF4">
    <property type="entry name" value="QUINONE OXIDOREDUCTASE-LIKE PROTEIN 2"/>
    <property type="match status" value="1"/>
</dbReference>
<keyword evidence="9" id="KW-1185">Reference proteome</keyword>
<dbReference type="Gene3D" id="3.40.50.720">
    <property type="entry name" value="NAD(P)-binding Rossmann-like Domain"/>
    <property type="match status" value="1"/>
</dbReference>
<dbReference type="Gene3D" id="1.20.1250.20">
    <property type="entry name" value="MFS general substrate transporter like domains"/>
    <property type="match status" value="2"/>
</dbReference>
<dbReference type="PANTHER" id="PTHR43677">
    <property type="entry name" value="SHORT-CHAIN DEHYDROGENASE/REDUCTASE"/>
    <property type="match status" value="1"/>
</dbReference>
<dbReference type="InterPro" id="IPR036291">
    <property type="entry name" value="NAD(P)-bd_dom_sf"/>
</dbReference>
<dbReference type="SMART" id="SM00829">
    <property type="entry name" value="PKS_ER"/>
    <property type="match status" value="1"/>
</dbReference>
<feature type="region of interest" description="Disordered" evidence="5">
    <location>
        <begin position="434"/>
        <end position="521"/>
    </location>
</feature>
<reference evidence="8 9" key="1">
    <citation type="submission" date="2020-07" db="EMBL/GenBank/DDBJ databases">
        <title>Sequencing the genomes of 1000 actinobacteria strains.</title>
        <authorList>
            <person name="Klenk H.-P."/>
        </authorList>
    </citation>
    <scope>NUCLEOTIDE SEQUENCE [LARGE SCALE GENOMIC DNA]</scope>
    <source>
        <strain evidence="8 9">DSM 45772</strain>
    </source>
</reference>